<protein>
    <submittedName>
        <fullName evidence="6">DNA-binding transcriptional regulator, AcrR family</fullName>
    </submittedName>
</protein>
<keyword evidence="7" id="KW-1185">Reference proteome</keyword>
<dbReference type="InterPro" id="IPR001647">
    <property type="entry name" value="HTH_TetR"/>
</dbReference>
<keyword evidence="2 4" id="KW-0238">DNA-binding</keyword>
<dbReference type="PRINTS" id="PR00455">
    <property type="entry name" value="HTHTETR"/>
</dbReference>
<evidence type="ECO:0000256" key="3">
    <source>
        <dbReference type="ARBA" id="ARBA00023163"/>
    </source>
</evidence>
<organism evidence="6 7">
    <name type="scientific">Amycolatopsis australiensis</name>
    <dbReference type="NCBI Taxonomy" id="546364"/>
    <lineage>
        <taxon>Bacteria</taxon>
        <taxon>Bacillati</taxon>
        <taxon>Actinomycetota</taxon>
        <taxon>Actinomycetes</taxon>
        <taxon>Pseudonocardiales</taxon>
        <taxon>Pseudonocardiaceae</taxon>
        <taxon>Amycolatopsis</taxon>
    </lineage>
</organism>
<feature type="DNA-binding region" description="H-T-H motif" evidence="4">
    <location>
        <begin position="29"/>
        <end position="48"/>
    </location>
</feature>
<evidence type="ECO:0000256" key="4">
    <source>
        <dbReference type="PROSITE-ProRule" id="PRU00335"/>
    </source>
</evidence>
<dbReference type="InterPro" id="IPR009057">
    <property type="entry name" value="Homeodomain-like_sf"/>
</dbReference>
<dbReference type="AlphaFoldDB" id="A0A1K1SN66"/>
<proteinExistence type="predicted"/>
<evidence type="ECO:0000256" key="2">
    <source>
        <dbReference type="ARBA" id="ARBA00023125"/>
    </source>
</evidence>
<dbReference type="Proteomes" id="UP000182740">
    <property type="component" value="Unassembled WGS sequence"/>
</dbReference>
<dbReference type="InterPro" id="IPR036271">
    <property type="entry name" value="Tet_transcr_reg_TetR-rel_C_sf"/>
</dbReference>
<evidence type="ECO:0000259" key="5">
    <source>
        <dbReference type="PROSITE" id="PS50977"/>
    </source>
</evidence>
<sequence>MRRSANQTREHVLAVAHELFYWRGIKNTGVDAVAAAAGVAPTTLYRLFASKDDLVAAYVERAGERYRQWFLDATAGAGPAEAIRSLFAALADQVRPDRCRGCPFLMAMAELPDASARAHALAIGTKAWVRERIGELTAGLRVADPGTLADQLVLVMEGVYASAPALGADGPARQARGLVEALLTTAVSA</sequence>
<name>A0A1K1SN66_9PSEU</name>
<dbReference type="RefSeq" id="WP_218177783.1">
    <property type="nucleotide sequence ID" value="NZ_FPJG01000006.1"/>
</dbReference>
<dbReference type="PANTHER" id="PTHR47506:SF1">
    <property type="entry name" value="HTH-TYPE TRANSCRIPTIONAL REGULATOR YJDC"/>
    <property type="match status" value="1"/>
</dbReference>
<dbReference type="EMBL" id="FPJG01000006">
    <property type="protein sequence ID" value="SFW85771.1"/>
    <property type="molecule type" value="Genomic_DNA"/>
</dbReference>
<gene>
    <name evidence="6" type="ORF">SAMN04489730_6215</name>
</gene>
<keyword evidence="3" id="KW-0804">Transcription</keyword>
<dbReference type="Gene3D" id="1.10.357.10">
    <property type="entry name" value="Tetracycline Repressor, domain 2"/>
    <property type="match status" value="1"/>
</dbReference>
<dbReference type="PANTHER" id="PTHR47506">
    <property type="entry name" value="TRANSCRIPTIONAL REGULATORY PROTEIN"/>
    <property type="match status" value="1"/>
</dbReference>
<feature type="domain" description="HTH tetR-type" evidence="5">
    <location>
        <begin position="6"/>
        <end position="66"/>
    </location>
</feature>
<dbReference type="SUPFAM" id="SSF48498">
    <property type="entry name" value="Tetracyclin repressor-like, C-terminal domain"/>
    <property type="match status" value="1"/>
</dbReference>
<evidence type="ECO:0000256" key="1">
    <source>
        <dbReference type="ARBA" id="ARBA00023015"/>
    </source>
</evidence>
<dbReference type="PROSITE" id="PS50977">
    <property type="entry name" value="HTH_TETR_2"/>
    <property type="match status" value="1"/>
</dbReference>
<dbReference type="Pfam" id="PF00440">
    <property type="entry name" value="TetR_N"/>
    <property type="match status" value="1"/>
</dbReference>
<evidence type="ECO:0000313" key="6">
    <source>
        <dbReference type="EMBL" id="SFW85771.1"/>
    </source>
</evidence>
<evidence type="ECO:0000313" key="7">
    <source>
        <dbReference type="Proteomes" id="UP000182740"/>
    </source>
</evidence>
<keyword evidence="1" id="KW-0805">Transcription regulation</keyword>
<reference evidence="7" key="1">
    <citation type="submission" date="2016-11" db="EMBL/GenBank/DDBJ databases">
        <authorList>
            <person name="Varghese N."/>
            <person name="Submissions S."/>
        </authorList>
    </citation>
    <scope>NUCLEOTIDE SEQUENCE [LARGE SCALE GENOMIC DNA]</scope>
    <source>
        <strain evidence="7">DSM 44671</strain>
    </source>
</reference>
<dbReference type="SUPFAM" id="SSF46689">
    <property type="entry name" value="Homeodomain-like"/>
    <property type="match status" value="1"/>
</dbReference>
<dbReference type="GO" id="GO:0003677">
    <property type="term" value="F:DNA binding"/>
    <property type="evidence" value="ECO:0007669"/>
    <property type="project" value="UniProtKB-UniRule"/>
</dbReference>
<accession>A0A1K1SN66</accession>